<gene>
    <name evidence="1" type="ORF">H6G94_11065</name>
</gene>
<protein>
    <recommendedName>
        <fullName evidence="3">Transposase</fullName>
    </recommendedName>
</protein>
<dbReference type="RefSeq" id="WP_190949470.1">
    <property type="nucleotide sequence ID" value="NZ_JACJTC010000007.1"/>
</dbReference>
<sequence>MGWNHLNCSTVQQLLSSCLAIALSTMQYIGSYLDDCEEKLLRLNNP</sequence>
<evidence type="ECO:0000313" key="2">
    <source>
        <dbReference type="Proteomes" id="UP000606396"/>
    </source>
</evidence>
<keyword evidence="2" id="KW-1185">Reference proteome</keyword>
<evidence type="ECO:0000313" key="1">
    <source>
        <dbReference type="EMBL" id="MBD2611809.1"/>
    </source>
</evidence>
<dbReference type="Proteomes" id="UP000606396">
    <property type="component" value="Unassembled WGS sequence"/>
</dbReference>
<dbReference type="EMBL" id="JACJTC010000007">
    <property type="protein sequence ID" value="MBD2611809.1"/>
    <property type="molecule type" value="Genomic_DNA"/>
</dbReference>
<proteinExistence type="predicted"/>
<accession>A0ABR8H812</accession>
<organism evidence="1 2">
    <name type="scientific">Nostoc punctiforme FACHB-252</name>
    <dbReference type="NCBI Taxonomy" id="1357509"/>
    <lineage>
        <taxon>Bacteria</taxon>
        <taxon>Bacillati</taxon>
        <taxon>Cyanobacteriota</taxon>
        <taxon>Cyanophyceae</taxon>
        <taxon>Nostocales</taxon>
        <taxon>Nostocaceae</taxon>
        <taxon>Nostoc</taxon>
    </lineage>
</organism>
<reference evidence="1 2" key="1">
    <citation type="journal article" date="2020" name="ISME J.">
        <title>Comparative genomics reveals insights into cyanobacterial evolution and habitat adaptation.</title>
        <authorList>
            <person name="Chen M.Y."/>
            <person name="Teng W.K."/>
            <person name="Zhao L."/>
            <person name="Hu C.X."/>
            <person name="Zhou Y.K."/>
            <person name="Han B.P."/>
            <person name="Song L.R."/>
            <person name="Shu W.S."/>
        </authorList>
    </citation>
    <scope>NUCLEOTIDE SEQUENCE [LARGE SCALE GENOMIC DNA]</scope>
    <source>
        <strain evidence="1 2">FACHB-252</strain>
    </source>
</reference>
<name>A0ABR8H812_NOSPU</name>
<comment type="caution">
    <text evidence="1">The sequence shown here is derived from an EMBL/GenBank/DDBJ whole genome shotgun (WGS) entry which is preliminary data.</text>
</comment>
<evidence type="ECO:0008006" key="3">
    <source>
        <dbReference type="Google" id="ProtNLM"/>
    </source>
</evidence>